<evidence type="ECO:0000313" key="1">
    <source>
        <dbReference type="EMBL" id="MCW3786032.1"/>
    </source>
</evidence>
<comment type="caution">
    <text evidence="1">The sequence shown here is derived from an EMBL/GenBank/DDBJ whole genome shotgun (WGS) entry which is preliminary data.</text>
</comment>
<proteinExistence type="predicted"/>
<sequence>MVSTGMKYTCIICVLFINFSCIREAYNITGKAIIVDNETLNPVSESSVQSECFFQLNIDESSSDFSNCKTDSLGTFELNFSKGYKVSMVIDAEEYVQNTIVFNPRKEAMPDTIYLKRKIRFETSAANLKTEELQENNLK</sequence>
<reference evidence="1" key="1">
    <citation type="submission" date="2022-10" db="EMBL/GenBank/DDBJ databases">
        <authorList>
            <person name="Yu W.X."/>
        </authorList>
    </citation>
    <scope>NUCLEOTIDE SEQUENCE</scope>
    <source>
        <strain evidence="1">AAT</strain>
    </source>
</reference>
<protein>
    <submittedName>
        <fullName evidence="1">Uncharacterized protein</fullName>
    </submittedName>
</protein>
<dbReference type="RefSeq" id="WP_301189602.1">
    <property type="nucleotide sequence ID" value="NZ_JAPDPJ010000009.1"/>
</dbReference>
<accession>A0AAE3SEH8</accession>
<dbReference type="EMBL" id="JAPDPJ010000009">
    <property type="protein sequence ID" value="MCW3786032.1"/>
    <property type="molecule type" value="Genomic_DNA"/>
</dbReference>
<keyword evidence="2" id="KW-1185">Reference proteome</keyword>
<gene>
    <name evidence="1" type="ORF">OM075_06105</name>
</gene>
<organism evidence="1 2">
    <name type="scientific">Plebeiibacterium sediminum</name>
    <dbReference type="NCBI Taxonomy" id="2992112"/>
    <lineage>
        <taxon>Bacteria</taxon>
        <taxon>Pseudomonadati</taxon>
        <taxon>Bacteroidota</taxon>
        <taxon>Bacteroidia</taxon>
        <taxon>Marinilabiliales</taxon>
        <taxon>Marinilabiliaceae</taxon>
        <taxon>Plebeiibacterium</taxon>
    </lineage>
</organism>
<dbReference type="Proteomes" id="UP001209229">
    <property type="component" value="Unassembled WGS sequence"/>
</dbReference>
<evidence type="ECO:0000313" key="2">
    <source>
        <dbReference type="Proteomes" id="UP001209229"/>
    </source>
</evidence>
<name>A0AAE3SEH8_9BACT</name>
<dbReference type="AlphaFoldDB" id="A0AAE3SEH8"/>